<dbReference type="SUPFAM" id="SSF55486">
    <property type="entry name" value="Metalloproteases ('zincins'), catalytic domain"/>
    <property type="match status" value="1"/>
</dbReference>
<dbReference type="CDD" id="cd06457">
    <property type="entry name" value="M3A_MIP"/>
    <property type="match status" value="1"/>
</dbReference>
<sequence>MAFPVTNNASKLNLAFSKGYRYVSTWSPLATAFNTRPGQKLNISFSKENKGLFGLKELRSYDGFYLMKENVINASSELVSEALSPHRSRKMVNVFDELSNTLCSVADLAEFVRIAHPDQKFTSAAEEACITISYEVEKLNTNKDLYLSVKNVLEKGDIVPTNSVDNHVSSLFLFDFEQSGIHLSEDKRQEVVALNDFILQLGQRFMAGANTSREVSKDLIPSNLRHLFNTDGNNAVVNGLFGDSIESAREIAYKVFLSPDPSQEQLLDHILASRFRLAQLCGFPTYSHKALKSSLAENPSNVWNFLVEINEKIRPKVRSDYEKMFQIKKGEDPLCKPLALWDVPYVTNVAKKGWLKTSEYTAYFPLGSCMEGLNNLLQSLYGISLINETVEPGETWDSDIYKLAVVHEKEGFLGNIYCDFYERSNKPNQDCHFTVQGGRRLADGSYQNPIVVVMLNLPLPRWTTPCLLSPSMVDNLFHEMGHAMHSMLARTQYQHVSGTRCTTDFAEVPSVLMEYFASDPRVVRTFAKHYKTGEPMPEDMLLRMCQAKHIFQPSEIQVQIFYSLLDQVYHGEYPLNGTTTEVLAALQNEHCELHYVPDTAWQLRFSHLVGYGAKYYSYLMSKAVASSIWQTMFSKDPLSRIEGERYRRECLAHGGGKPPKELLQDMLKIPVTPQLMASAIINNLEDCPIV</sequence>
<dbReference type="EMBL" id="OV725082">
    <property type="protein sequence ID" value="CAH1405921.1"/>
    <property type="molecule type" value="Genomic_DNA"/>
</dbReference>
<proteinExistence type="inferred from homology"/>
<evidence type="ECO:0000256" key="5">
    <source>
        <dbReference type="ARBA" id="ARBA00022801"/>
    </source>
</evidence>
<dbReference type="OrthoDB" id="17530at2759"/>
<keyword evidence="5 10" id="KW-0378">Hydrolase</keyword>
<evidence type="ECO:0000256" key="9">
    <source>
        <dbReference type="ARBA" id="ARBA00023128"/>
    </source>
</evidence>
<evidence type="ECO:0000256" key="10">
    <source>
        <dbReference type="RuleBase" id="RU003435"/>
    </source>
</evidence>
<evidence type="ECO:0000256" key="2">
    <source>
        <dbReference type="ARBA" id="ARBA00006040"/>
    </source>
</evidence>
<keyword evidence="8 10" id="KW-0482">Metalloprotease</keyword>
<keyword evidence="7" id="KW-0809">Transit peptide</keyword>
<feature type="domain" description="Peptidase M3A/M3B catalytic" evidence="11">
    <location>
        <begin position="246"/>
        <end position="668"/>
    </location>
</feature>
<evidence type="ECO:0000259" key="11">
    <source>
        <dbReference type="Pfam" id="PF01432"/>
    </source>
</evidence>
<dbReference type="InterPro" id="IPR024079">
    <property type="entry name" value="MetalloPept_cat_dom_sf"/>
</dbReference>
<evidence type="ECO:0000256" key="8">
    <source>
        <dbReference type="ARBA" id="ARBA00023049"/>
    </source>
</evidence>
<dbReference type="FunFam" id="3.40.390.10:FF:000013">
    <property type="entry name" value="Mitochondrial intermediate peptidase"/>
    <property type="match status" value="1"/>
</dbReference>
<evidence type="ECO:0000313" key="13">
    <source>
        <dbReference type="Proteomes" id="UP001152798"/>
    </source>
</evidence>
<accession>A0A9P0HR48</accession>
<dbReference type="GO" id="GO:0005739">
    <property type="term" value="C:mitochondrion"/>
    <property type="evidence" value="ECO:0007669"/>
    <property type="project" value="UniProtKB-SubCell"/>
</dbReference>
<dbReference type="InterPro" id="IPR033851">
    <property type="entry name" value="M3A_MIP"/>
</dbReference>
<keyword evidence="4 10" id="KW-0479">Metal-binding</keyword>
<keyword evidence="9" id="KW-0496">Mitochondrion</keyword>
<dbReference type="Gene3D" id="3.40.390.10">
    <property type="entry name" value="Collagenase (Catalytic Domain)"/>
    <property type="match status" value="1"/>
</dbReference>
<organism evidence="12 13">
    <name type="scientific">Nezara viridula</name>
    <name type="common">Southern green stink bug</name>
    <name type="synonym">Cimex viridulus</name>
    <dbReference type="NCBI Taxonomy" id="85310"/>
    <lineage>
        <taxon>Eukaryota</taxon>
        <taxon>Metazoa</taxon>
        <taxon>Ecdysozoa</taxon>
        <taxon>Arthropoda</taxon>
        <taxon>Hexapoda</taxon>
        <taxon>Insecta</taxon>
        <taxon>Pterygota</taxon>
        <taxon>Neoptera</taxon>
        <taxon>Paraneoptera</taxon>
        <taxon>Hemiptera</taxon>
        <taxon>Heteroptera</taxon>
        <taxon>Panheteroptera</taxon>
        <taxon>Pentatomomorpha</taxon>
        <taxon>Pentatomoidea</taxon>
        <taxon>Pentatomidae</taxon>
        <taxon>Pentatominae</taxon>
        <taxon>Nezara</taxon>
    </lineage>
</organism>
<evidence type="ECO:0000256" key="7">
    <source>
        <dbReference type="ARBA" id="ARBA00022946"/>
    </source>
</evidence>
<dbReference type="Gene3D" id="1.10.1370.10">
    <property type="entry name" value="Neurolysin, domain 3"/>
    <property type="match status" value="1"/>
</dbReference>
<dbReference type="GO" id="GO:0046872">
    <property type="term" value="F:metal ion binding"/>
    <property type="evidence" value="ECO:0007669"/>
    <property type="project" value="UniProtKB-UniRule"/>
</dbReference>
<dbReference type="GO" id="GO:0004222">
    <property type="term" value="F:metalloendopeptidase activity"/>
    <property type="evidence" value="ECO:0007669"/>
    <property type="project" value="InterPro"/>
</dbReference>
<dbReference type="InterPro" id="IPR001567">
    <property type="entry name" value="Pept_M3A_M3B_dom"/>
</dbReference>
<gene>
    <name evidence="12" type="ORF">NEZAVI_LOCUS13979</name>
</gene>
<dbReference type="PANTHER" id="PTHR11804">
    <property type="entry name" value="PROTEASE M3 THIMET OLIGOPEPTIDASE-RELATED"/>
    <property type="match status" value="1"/>
</dbReference>
<evidence type="ECO:0000313" key="12">
    <source>
        <dbReference type="EMBL" id="CAH1405921.1"/>
    </source>
</evidence>
<evidence type="ECO:0000256" key="1">
    <source>
        <dbReference type="ARBA" id="ARBA00004173"/>
    </source>
</evidence>
<dbReference type="AlphaFoldDB" id="A0A9P0HR48"/>
<protein>
    <recommendedName>
        <fullName evidence="11">Peptidase M3A/M3B catalytic domain-containing protein</fullName>
    </recommendedName>
</protein>
<dbReference type="Pfam" id="PF01432">
    <property type="entry name" value="Peptidase_M3"/>
    <property type="match status" value="1"/>
</dbReference>
<evidence type="ECO:0000256" key="6">
    <source>
        <dbReference type="ARBA" id="ARBA00022833"/>
    </source>
</evidence>
<evidence type="ECO:0000256" key="4">
    <source>
        <dbReference type="ARBA" id="ARBA00022723"/>
    </source>
</evidence>
<reference evidence="12" key="1">
    <citation type="submission" date="2022-01" db="EMBL/GenBank/DDBJ databases">
        <authorList>
            <person name="King R."/>
        </authorList>
    </citation>
    <scope>NUCLEOTIDE SEQUENCE</scope>
</reference>
<comment type="subcellular location">
    <subcellularLocation>
        <location evidence="1">Mitochondrion</location>
    </subcellularLocation>
</comment>
<dbReference type="Proteomes" id="UP001152798">
    <property type="component" value="Chromosome 6"/>
</dbReference>
<dbReference type="InterPro" id="IPR024077">
    <property type="entry name" value="Neurolysin/TOP_dom2"/>
</dbReference>
<dbReference type="PANTHER" id="PTHR11804:SF79">
    <property type="entry name" value="MITOCHONDRIAL INTERMEDIATE PEPTIDASE"/>
    <property type="match status" value="1"/>
</dbReference>
<dbReference type="InterPro" id="IPR045090">
    <property type="entry name" value="Pept_M3A_M3B"/>
</dbReference>
<name>A0A9P0HR48_NEZVI</name>
<keyword evidence="3 10" id="KW-0645">Protease</keyword>
<keyword evidence="6 10" id="KW-0862">Zinc</keyword>
<keyword evidence="13" id="KW-1185">Reference proteome</keyword>
<dbReference type="GO" id="GO:0006627">
    <property type="term" value="P:protein processing involved in protein targeting to mitochondrion"/>
    <property type="evidence" value="ECO:0007669"/>
    <property type="project" value="TreeGrafter"/>
</dbReference>
<comment type="similarity">
    <text evidence="2 10">Belongs to the peptidase M3 family.</text>
</comment>
<comment type="cofactor">
    <cofactor evidence="10">
        <name>Zn(2+)</name>
        <dbReference type="ChEBI" id="CHEBI:29105"/>
    </cofactor>
    <text evidence="10">Binds 1 zinc ion.</text>
</comment>
<dbReference type="GO" id="GO:0006518">
    <property type="term" value="P:peptide metabolic process"/>
    <property type="evidence" value="ECO:0007669"/>
    <property type="project" value="TreeGrafter"/>
</dbReference>
<evidence type="ECO:0000256" key="3">
    <source>
        <dbReference type="ARBA" id="ARBA00022670"/>
    </source>
</evidence>